<keyword evidence="2" id="KW-1185">Reference proteome</keyword>
<evidence type="ECO:0000313" key="2">
    <source>
        <dbReference type="Proteomes" id="UP001223144"/>
    </source>
</evidence>
<dbReference type="EMBL" id="JARWBG010000004">
    <property type="protein sequence ID" value="MDH2388175.1"/>
    <property type="molecule type" value="Genomic_DNA"/>
</dbReference>
<evidence type="ECO:0000313" key="1">
    <source>
        <dbReference type="EMBL" id="MDH2388175.1"/>
    </source>
</evidence>
<dbReference type="Proteomes" id="UP001223144">
    <property type="component" value="Unassembled WGS sequence"/>
</dbReference>
<organism evidence="1 2">
    <name type="scientific">Streptomyces chengmaiensis</name>
    <dbReference type="NCBI Taxonomy" id="3040919"/>
    <lineage>
        <taxon>Bacteria</taxon>
        <taxon>Bacillati</taxon>
        <taxon>Actinomycetota</taxon>
        <taxon>Actinomycetes</taxon>
        <taxon>Kitasatosporales</taxon>
        <taxon>Streptomycetaceae</taxon>
        <taxon>Streptomyces</taxon>
    </lineage>
</organism>
<sequence length="93" mass="9955">MPSSAERVERIAARFSGAGLVPRMTEHSNHTCIEAEVPSPVSADSWRDLLSVLDSADWFGLVDSSHSGRTVWAAVSKEAPGTVHAAQDSCHQP</sequence>
<protein>
    <submittedName>
        <fullName evidence="1">Uncharacterized protein</fullName>
    </submittedName>
</protein>
<name>A0ABT6HHV7_9ACTN</name>
<reference evidence="1 2" key="1">
    <citation type="submission" date="2023-04" db="EMBL/GenBank/DDBJ databases">
        <title>Streptomyces chengmaiensis sp. nov. isolated from the stem of mangrove plant in Hainan.</title>
        <authorList>
            <person name="Huang X."/>
            <person name="Zhou S."/>
            <person name="Chu X."/>
            <person name="Xie Y."/>
            <person name="Lin Y."/>
        </authorList>
    </citation>
    <scope>NUCLEOTIDE SEQUENCE [LARGE SCALE GENOMIC DNA]</scope>
    <source>
        <strain evidence="1 2">HNM0663</strain>
    </source>
</reference>
<comment type="caution">
    <text evidence="1">The sequence shown here is derived from an EMBL/GenBank/DDBJ whole genome shotgun (WGS) entry which is preliminary data.</text>
</comment>
<accession>A0ABT6HHV7</accession>
<gene>
    <name evidence="1" type="ORF">QCN29_05095</name>
</gene>
<proteinExistence type="predicted"/>